<feature type="compositionally biased region" description="Basic and acidic residues" evidence="1">
    <location>
        <begin position="457"/>
        <end position="468"/>
    </location>
</feature>
<evidence type="ECO:0000313" key="3">
    <source>
        <dbReference type="Proteomes" id="UP000237144"/>
    </source>
</evidence>
<sequence>MATEPPAPSPAPTLDQHFPGYYPPTPSVMEDERTMPTSGLASASDSALTTTTTAAIQPETSASSPSTAAGNTTTGTATEDHHEATNQERLIEAGKALLGGVAGYVVGGTVGAAAGASLVGMTRVEQHGIDEQLHHGKDGEAASAAATTTSENATSNSTVGSDAKVPNLDSHAAFGTPAVEKEQAELEHSPAQQLLAQADNSSHDKQKGEALLLAGGAGAHNVEHEVQVPGTEANVDSEPPTPKASTTALMPDFGTPAVEKERNELEHSPAQRLLAEAASSTSAATPPLSAEAALLGAAAAGATSVGKPENEIEEPSTKPVDEAVVDDLKAGGGVPSHDAGQGGEIITATPLGQDTASTERPSLPTPSGSLESFSGAVLAAGSGVETPSVAPGPAVSGFGDRGSGLIYLSDRDIEGNRAKEASRPFSSPEEAQEEAGAEPVPIDTPGVRSDASFPTSEHTEKPHEERQHGAGLATAAAGGALAGSTLANENAPKDFEPYTPPALPESSSRQIDDEDDTPHPTAAEKGKGRAFDIEETLAVAAAAGGGGFATAVGMKSFASEPTKEADTAPSSAFTENLDTPSISATAKDPLWDQRAELPPTAQVTQHEPQRALDPQTLAAEATPATSPEQAGFTGLAPGAEPTPAMQEFAHLSQPAPNAQEAAMNAEPVDKDESRRSEMLPAAAAAAGMAGIGAGAASTRLLAHEPAPMATPPRNATGPASLSRFTEDTTRTGAPLEAGSTPSSTQAVMGSPAPRFQQGTPTPMVPGQNSDMVPGSVAPQRFQQGAPPQHVQIQPTETSSIERSPHMKIATNVVDGHKRLHRKSLSKGTSNSARSSGEFERPASGAPGAFMPIQQPPVQAQRAQQPVMMPQQQRPAPTMQQQQPIASQPQSRFVASQQPQPYGIPTNAAASGLTGAAGARPHVPAADAEARRDRMMDSMVGVRDPIVTGPPIGATIPAGAPAVTARILPSHEASLSPPAAPTRMESDASAIGQRHNETRQGVPPMALGITAVTAAVIPGMATLPPVGGMPVVPQRQQPQQQNQGPVGAPGMASPHTAASGRTEEAGTQRKLSKKQPHEPVEKERKEGFFSKIFGGGSGRHSRNSSQNSRNGVPVSPRNSTDLRRE</sequence>
<feature type="compositionally biased region" description="Polar residues" evidence="1">
    <location>
        <begin position="568"/>
        <end position="584"/>
    </location>
</feature>
<gene>
    <name evidence="2" type="ORF">BMF94_0092</name>
</gene>
<feature type="compositionally biased region" description="Basic and acidic residues" evidence="1">
    <location>
        <begin position="1074"/>
        <end position="1087"/>
    </location>
</feature>
<feature type="compositionally biased region" description="Low complexity" evidence="1">
    <location>
        <begin position="141"/>
        <end position="158"/>
    </location>
</feature>
<comment type="caution">
    <text evidence="2">The sequence shown here is derived from an EMBL/GenBank/DDBJ whole genome shotgun (WGS) entry which is preliminary data.</text>
</comment>
<dbReference type="Proteomes" id="UP000237144">
    <property type="component" value="Unassembled WGS sequence"/>
</dbReference>
<organism evidence="2 3">
    <name type="scientific">Rhodotorula taiwanensis</name>
    <dbReference type="NCBI Taxonomy" id="741276"/>
    <lineage>
        <taxon>Eukaryota</taxon>
        <taxon>Fungi</taxon>
        <taxon>Dikarya</taxon>
        <taxon>Basidiomycota</taxon>
        <taxon>Pucciniomycotina</taxon>
        <taxon>Microbotryomycetes</taxon>
        <taxon>Sporidiobolales</taxon>
        <taxon>Sporidiobolaceae</taxon>
        <taxon>Rhodotorula</taxon>
    </lineage>
</organism>
<accession>A0A2S5BJ96</accession>
<name>A0A2S5BJ96_9BASI</name>
<feature type="region of interest" description="Disordered" evidence="1">
    <location>
        <begin position="1026"/>
        <end position="1124"/>
    </location>
</feature>
<feature type="compositionally biased region" description="Polar residues" evidence="1">
    <location>
        <begin position="350"/>
        <end position="372"/>
    </location>
</feature>
<feature type="region of interest" description="Disordered" evidence="1">
    <location>
        <begin position="137"/>
        <end position="170"/>
    </location>
</feature>
<feature type="compositionally biased region" description="Low complexity" evidence="1">
    <location>
        <begin position="855"/>
        <end position="890"/>
    </location>
</feature>
<dbReference type="OrthoDB" id="2529464at2759"/>
<feature type="region of interest" description="Disordered" evidence="1">
    <location>
        <begin position="815"/>
        <end position="904"/>
    </location>
</feature>
<feature type="compositionally biased region" description="Polar residues" evidence="1">
    <location>
        <begin position="756"/>
        <end position="770"/>
    </location>
</feature>
<feature type="region of interest" description="Disordered" evidence="1">
    <location>
        <begin position="298"/>
        <end position="530"/>
    </location>
</feature>
<keyword evidence="3" id="KW-1185">Reference proteome</keyword>
<feature type="compositionally biased region" description="Low complexity" evidence="1">
    <location>
        <begin position="469"/>
        <end position="487"/>
    </location>
</feature>
<protein>
    <submittedName>
        <fullName evidence="2">Uncharacterized protein</fullName>
    </submittedName>
</protein>
<feature type="compositionally biased region" description="Basic and acidic residues" evidence="1">
    <location>
        <begin position="315"/>
        <end position="329"/>
    </location>
</feature>
<feature type="compositionally biased region" description="Pro residues" evidence="1">
    <location>
        <begin position="1"/>
        <end position="11"/>
    </location>
</feature>
<feature type="compositionally biased region" description="Polar residues" evidence="1">
    <location>
        <begin position="825"/>
        <end position="834"/>
    </location>
</feature>
<dbReference type="EMBL" id="PJQD01000001">
    <property type="protein sequence ID" value="POY76840.1"/>
    <property type="molecule type" value="Genomic_DNA"/>
</dbReference>
<feature type="compositionally biased region" description="Low complexity" evidence="1">
    <location>
        <begin position="37"/>
        <end position="77"/>
    </location>
</feature>
<feature type="region of interest" description="Disordered" evidence="1">
    <location>
        <begin position="705"/>
        <end position="800"/>
    </location>
</feature>
<feature type="compositionally biased region" description="Polar residues" evidence="1">
    <location>
        <begin position="790"/>
        <end position="800"/>
    </location>
</feature>
<feature type="compositionally biased region" description="Low complexity" evidence="1">
    <location>
        <begin position="1026"/>
        <end position="1049"/>
    </location>
</feature>
<feature type="compositionally biased region" description="Basic and acidic residues" evidence="1">
    <location>
        <begin position="409"/>
        <end position="422"/>
    </location>
</feature>
<evidence type="ECO:0000256" key="1">
    <source>
        <dbReference type="SAM" id="MobiDB-lite"/>
    </source>
</evidence>
<feature type="region of interest" description="Disordered" evidence="1">
    <location>
        <begin position="1"/>
        <end position="84"/>
    </location>
</feature>
<dbReference type="AlphaFoldDB" id="A0A2S5BJ96"/>
<feature type="region of interest" description="Disordered" evidence="1">
    <location>
        <begin position="230"/>
        <end position="251"/>
    </location>
</feature>
<evidence type="ECO:0000313" key="2">
    <source>
        <dbReference type="EMBL" id="POY76840.1"/>
    </source>
</evidence>
<feature type="compositionally biased region" description="Basic and acidic residues" evidence="1">
    <location>
        <begin position="667"/>
        <end position="676"/>
    </location>
</feature>
<reference evidence="2 3" key="1">
    <citation type="journal article" date="2018" name="Front. Microbiol.">
        <title>Prospects for Fungal Bioremediation of Acidic Radioactive Waste Sites: Characterization and Genome Sequence of Rhodotorula taiwanensis MD1149.</title>
        <authorList>
            <person name="Tkavc R."/>
            <person name="Matrosova V.Y."/>
            <person name="Grichenko O.E."/>
            <person name="Gostincar C."/>
            <person name="Volpe R.P."/>
            <person name="Klimenkova P."/>
            <person name="Gaidamakova E.K."/>
            <person name="Zhou C.E."/>
            <person name="Stewart B.J."/>
            <person name="Lyman M.G."/>
            <person name="Malfatti S.A."/>
            <person name="Rubinfeld B."/>
            <person name="Courtot M."/>
            <person name="Singh J."/>
            <person name="Dalgard C.L."/>
            <person name="Hamilton T."/>
            <person name="Frey K.G."/>
            <person name="Gunde-Cimerman N."/>
            <person name="Dugan L."/>
            <person name="Daly M.J."/>
        </authorList>
    </citation>
    <scope>NUCLEOTIDE SEQUENCE [LARGE SCALE GENOMIC DNA]</scope>
    <source>
        <strain evidence="2 3">MD1149</strain>
    </source>
</reference>
<proteinExistence type="predicted"/>
<feature type="region of interest" description="Disordered" evidence="1">
    <location>
        <begin position="560"/>
        <end position="676"/>
    </location>
</feature>